<dbReference type="PROSITE" id="PS00659">
    <property type="entry name" value="GLYCOSYL_HYDROL_F5"/>
    <property type="match status" value="1"/>
</dbReference>
<sequence length="656" mass="71288">MMSRSACVVLIALALLGGPSVRAIDTFDIDGDGTKDALTDGLLVLRHLFGFSGTTLTEGAIAGDASRSTASEIESYLQTDSVYLDIDDDGTTDALTDGLLLLRYLFGFTGQTLTEGAVSETARRASATEIGSYIDAGPIDPVISSRWTIERAKEWRDTHGWLMGVNFVPAYAVNILEMWQADTYDEAAIDRELGWAAGIGLNTIRVFLHDVVWNQGSEAYLDRIDNFLAIADKHGIGTMLVIFDGVWDENPYGANVETVEYGAMPADPTQAYEQLDPREHVTASRWVQSPGEAILGDHARHDELEGYVKGVIERFKDDPRVIIWDLFNEPDGFGVHAYGLSPEDKDAGAEALLRKTFGWAREVGPSQPLTAGVWRNFPTAEGERLTSINEYQLAVSDVISFHSYSSPGGVQYIIDGLKEYGRPIVCTEYMARQIGSTFQAISPVMRKNDVGAYSWGLVDGRNQTKYSWGSWTTQAAEDAEPWAHDLLHNDEVGTPYDQQETELLKLLVEVEADDIVSVWSHEFSHGEGDPTAGLGPGTGLQTGNMVASGDQGFSSGGTWYSSGGALSKTISSLGLRYITLSFAASKDDASTCTIDISVDGSAWENILSVGPYEPAAGFVMLPEHAEGAYSVEIRWGSAVNFCWINNVNINAIAVSE</sequence>
<gene>
    <name evidence="3" type="ORF">METZ01_LOCUS73940</name>
</gene>
<protein>
    <submittedName>
        <fullName evidence="3">Uncharacterized protein</fullName>
    </submittedName>
</protein>
<organism evidence="3">
    <name type="scientific">marine metagenome</name>
    <dbReference type="NCBI Taxonomy" id="408172"/>
    <lineage>
        <taxon>unclassified sequences</taxon>
        <taxon>metagenomes</taxon>
        <taxon>ecological metagenomes</taxon>
    </lineage>
</organism>
<keyword evidence="1" id="KW-0378">Hydrolase</keyword>
<dbReference type="GO" id="GO:0005975">
    <property type="term" value="P:carbohydrate metabolic process"/>
    <property type="evidence" value="ECO:0007669"/>
    <property type="project" value="InterPro"/>
</dbReference>
<proteinExistence type="predicted"/>
<reference evidence="3" key="1">
    <citation type="submission" date="2018-05" db="EMBL/GenBank/DDBJ databases">
        <authorList>
            <person name="Lanie J.A."/>
            <person name="Ng W.-L."/>
            <person name="Kazmierczak K.M."/>
            <person name="Andrzejewski T.M."/>
            <person name="Davidsen T.M."/>
            <person name="Wayne K.J."/>
            <person name="Tettelin H."/>
            <person name="Glass J.I."/>
            <person name="Rusch D."/>
            <person name="Podicherti R."/>
            <person name="Tsui H.-C.T."/>
            <person name="Winkler M.E."/>
        </authorList>
    </citation>
    <scope>NUCLEOTIDE SEQUENCE</scope>
</reference>
<dbReference type="InterPro" id="IPR018087">
    <property type="entry name" value="Glyco_hydro_5_CS"/>
</dbReference>
<dbReference type="Gene3D" id="3.20.20.80">
    <property type="entry name" value="Glycosidases"/>
    <property type="match status" value="1"/>
</dbReference>
<keyword evidence="2" id="KW-0326">Glycosidase</keyword>
<evidence type="ECO:0000313" key="3">
    <source>
        <dbReference type="EMBL" id="SVA21086.1"/>
    </source>
</evidence>
<name>A0A381TYI0_9ZZZZ</name>
<dbReference type="EMBL" id="UINC01005400">
    <property type="protein sequence ID" value="SVA21086.1"/>
    <property type="molecule type" value="Genomic_DNA"/>
</dbReference>
<evidence type="ECO:0000256" key="1">
    <source>
        <dbReference type="ARBA" id="ARBA00022801"/>
    </source>
</evidence>
<evidence type="ECO:0000256" key="2">
    <source>
        <dbReference type="ARBA" id="ARBA00023295"/>
    </source>
</evidence>
<dbReference type="AlphaFoldDB" id="A0A381TYI0"/>
<dbReference type="GO" id="GO:0004553">
    <property type="term" value="F:hydrolase activity, hydrolyzing O-glycosyl compounds"/>
    <property type="evidence" value="ECO:0007669"/>
    <property type="project" value="InterPro"/>
</dbReference>
<dbReference type="InterPro" id="IPR017853">
    <property type="entry name" value="GH"/>
</dbReference>
<dbReference type="SUPFAM" id="SSF51445">
    <property type="entry name" value="(Trans)glycosidases"/>
    <property type="match status" value="1"/>
</dbReference>
<accession>A0A381TYI0</accession>